<proteinExistence type="predicted"/>
<gene>
    <name evidence="1" type="ORF">Tco_0978913</name>
</gene>
<keyword evidence="2" id="KW-1185">Reference proteome</keyword>
<reference evidence="1" key="1">
    <citation type="journal article" date="2022" name="Int. J. Mol. Sci.">
        <title>Draft Genome of Tanacetum Coccineum: Genomic Comparison of Closely Related Tanacetum-Family Plants.</title>
        <authorList>
            <person name="Yamashiro T."/>
            <person name="Shiraishi A."/>
            <person name="Nakayama K."/>
            <person name="Satake H."/>
        </authorList>
    </citation>
    <scope>NUCLEOTIDE SEQUENCE</scope>
</reference>
<sequence>MRLKWWRYRLCEAVMSMKGFDATEIIRVLAGQLITVAAMADGSSDSAVNVKVGAAISSFKYLTDLRKLPDGVYDADLVIQLSQLLAAECINIKLKLNEVSKESIQVMAVLQKEATAASIVAEDFARQFESGKAERKSNVLVVLMELQHRKDEKKLLKESRFSYSVDKNSSLQVYAMQPQALLNLLRHDDAYSAFQNVPVIDLNISARLFPSSVTSNFFY</sequence>
<organism evidence="1 2">
    <name type="scientific">Tanacetum coccineum</name>
    <dbReference type="NCBI Taxonomy" id="301880"/>
    <lineage>
        <taxon>Eukaryota</taxon>
        <taxon>Viridiplantae</taxon>
        <taxon>Streptophyta</taxon>
        <taxon>Embryophyta</taxon>
        <taxon>Tracheophyta</taxon>
        <taxon>Spermatophyta</taxon>
        <taxon>Magnoliopsida</taxon>
        <taxon>eudicotyledons</taxon>
        <taxon>Gunneridae</taxon>
        <taxon>Pentapetalae</taxon>
        <taxon>asterids</taxon>
        <taxon>campanulids</taxon>
        <taxon>Asterales</taxon>
        <taxon>Asteraceae</taxon>
        <taxon>Asteroideae</taxon>
        <taxon>Anthemideae</taxon>
        <taxon>Anthemidinae</taxon>
        <taxon>Tanacetum</taxon>
    </lineage>
</organism>
<protein>
    <submittedName>
        <fullName evidence="1">Uncharacterized protein</fullName>
    </submittedName>
</protein>
<dbReference type="Proteomes" id="UP001151760">
    <property type="component" value="Unassembled WGS sequence"/>
</dbReference>
<dbReference type="EMBL" id="BQNB010016525">
    <property type="protein sequence ID" value="GJT52756.1"/>
    <property type="molecule type" value="Genomic_DNA"/>
</dbReference>
<evidence type="ECO:0000313" key="2">
    <source>
        <dbReference type="Proteomes" id="UP001151760"/>
    </source>
</evidence>
<comment type="caution">
    <text evidence="1">The sequence shown here is derived from an EMBL/GenBank/DDBJ whole genome shotgun (WGS) entry which is preliminary data.</text>
</comment>
<evidence type="ECO:0000313" key="1">
    <source>
        <dbReference type="EMBL" id="GJT52756.1"/>
    </source>
</evidence>
<accession>A0ABQ5EPA2</accession>
<name>A0ABQ5EPA2_9ASTR</name>
<reference evidence="1" key="2">
    <citation type="submission" date="2022-01" db="EMBL/GenBank/DDBJ databases">
        <authorList>
            <person name="Yamashiro T."/>
            <person name="Shiraishi A."/>
            <person name="Satake H."/>
            <person name="Nakayama K."/>
        </authorList>
    </citation>
    <scope>NUCLEOTIDE SEQUENCE</scope>
</reference>